<gene>
    <name evidence="2" type="ORF">D5F01_LYC13332</name>
</gene>
<keyword evidence="3" id="KW-1185">Reference proteome</keyword>
<organism evidence="2 3">
    <name type="scientific">Larimichthys crocea</name>
    <name type="common">Large yellow croaker</name>
    <name type="synonym">Pseudosciaena crocea</name>
    <dbReference type="NCBI Taxonomy" id="215358"/>
    <lineage>
        <taxon>Eukaryota</taxon>
        <taxon>Metazoa</taxon>
        <taxon>Chordata</taxon>
        <taxon>Craniata</taxon>
        <taxon>Vertebrata</taxon>
        <taxon>Euteleostomi</taxon>
        <taxon>Actinopterygii</taxon>
        <taxon>Neopterygii</taxon>
        <taxon>Teleostei</taxon>
        <taxon>Neoteleostei</taxon>
        <taxon>Acanthomorphata</taxon>
        <taxon>Eupercaria</taxon>
        <taxon>Sciaenidae</taxon>
        <taxon>Larimichthys</taxon>
    </lineage>
</organism>
<feature type="region of interest" description="Disordered" evidence="1">
    <location>
        <begin position="45"/>
        <end position="68"/>
    </location>
</feature>
<dbReference type="Proteomes" id="UP000424527">
    <property type="component" value="Unassembled WGS sequence"/>
</dbReference>
<proteinExistence type="predicted"/>
<protein>
    <submittedName>
        <fullName evidence="2">Uncharacterized protein</fullName>
    </submittedName>
</protein>
<evidence type="ECO:0000256" key="1">
    <source>
        <dbReference type="SAM" id="MobiDB-lite"/>
    </source>
</evidence>
<sequence>MSTCHPVHLPTTMGDLRKDIPELFFIATAIKACYGTLPRWKESSEWTVQPRDDESSREKRPRLDDQRDSAALRERHCDAIDVEYRQLYCELRNKALSDIKGLVREYVEARSTTSASYDFMNIYGMCSFDPPNVMRTPQVRGEPLVCKFTKMTCPEEDSIPESRGLISVSGILSPLLSARVEHGEVELTLCGESVK</sequence>
<dbReference type="EMBL" id="REGW02000013">
    <property type="protein sequence ID" value="KAE8287294.1"/>
    <property type="molecule type" value="Genomic_DNA"/>
</dbReference>
<name>A0A6G0I794_LARCR</name>
<reference evidence="2 3" key="1">
    <citation type="submission" date="2019-07" db="EMBL/GenBank/DDBJ databases">
        <title>Chromosome genome assembly for large yellow croaker.</title>
        <authorList>
            <person name="Xiao S."/>
        </authorList>
    </citation>
    <scope>NUCLEOTIDE SEQUENCE [LARGE SCALE GENOMIC DNA]</scope>
    <source>
        <strain evidence="2">JMULYC20181020</strain>
        <tissue evidence="2">Muscle</tissue>
    </source>
</reference>
<accession>A0A6G0I794</accession>
<evidence type="ECO:0000313" key="3">
    <source>
        <dbReference type="Proteomes" id="UP000424527"/>
    </source>
</evidence>
<dbReference type="AlphaFoldDB" id="A0A6G0I794"/>
<evidence type="ECO:0000313" key="2">
    <source>
        <dbReference type="EMBL" id="KAE8287294.1"/>
    </source>
</evidence>
<comment type="caution">
    <text evidence="2">The sequence shown here is derived from an EMBL/GenBank/DDBJ whole genome shotgun (WGS) entry which is preliminary data.</text>
</comment>